<dbReference type="EC" id="2.7.13.3" evidence="3"/>
<dbReference type="InterPro" id="IPR003660">
    <property type="entry name" value="HAMP_dom"/>
</dbReference>
<name>A0A939DI34_9GAMM</name>
<dbReference type="RefSeq" id="WP_206562126.1">
    <property type="nucleotide sequence ID" value="NZ_JAFKCZ010000017.1"/>
</dbReference>
<evidence type="ECO:0000259" key="9">
    <source>
        <dbReference type="PROSITE" id="PS50109"/>
    </source>
</evidence>
<keyword evidence="5" id="KW-0808">Transferase</keyword>
<proteinExistence type="predicted"/>
<keyword evidence="6 11" id="KW-0418">Kinase</keyword>
<protein>
    <recommendedName>
        <fullName evidence="3">histidine kinase</fullName>
        <ecNumber evidence="3">2.7.13.3</ecNumber>
    </recommendedName>
</protein>
<dbReference type="Pfam" id="PF02518">
    <property type="entry name" value="HATPase_c"/>
    <property type="match status" value="1"/>
</dbReference>
<dbReference type="PANTHER" id="PTHR43711:SF1">
    <property type="entry name" value="HISTIDINE KINASE 1"/>
    <property type="match status" value="1"/>
</dbReference>
<dbReference type="SUPFAM" id="SSF47384">
    <property type="entry name" value="Homodimeric domain of signal transducing histidine kinase"/>
    <property type="match status" value="1"/>
</dbReference>
<dbReference type="Gene3D" id="6.10.340.10">
    <property type="match status" value="1"/>
</dbReference>
<dbReference type="GO" id="GO:0000155">
    <property type="term" value="F:phosphorelay sensor kinase activity"/>
    <property type="evidence" value="ECO:0007669"/>
    <property type="project" value="InterPro"/>
</dbReference>
<dbReference type="PROSITE" id="PS50109">
    <property type="entry name" value="HIS_KIN"/>
    <property type="match status" value="1"/>
</dbReference>
<dbReference type="Pfam" id="PF00672">
    <property type="entry name" value="HAMP"/>
    <property type="match status" value="1"/>
</dbReference>
<dbReference type="EMBL" id="JAFKCZ010000017">
    <property type="protein sequence ID" value="MBN7798679.1"/>
    <property type="molecule type" value="Genomic_DNA"/>
</dbReference>
<dbReference type="Gene3D" id="1.10.287.130">
    <property type="match status" value="1"/>
</dbReference>
<feature type="domain" description="HAMP" evidence="10">
    <location>
        <begin position="196"/>
        <end position="248"/>
    </location>
</feature>
<keyword evidence="12" id="KW-1185">Reference proteome</keyword>
<reference evidence="11" key="1">
    <citation type="submission" date="2021-02" db="EMBL/GenBank/DDBJ databases">
        <title>PHA producing bacteria isolated from coastal sediment in Guangdong, Shenzhen.</title>
        <authorList>
            <person name="Zheng W."/>
            <person name="Yu S."/>
            <person name="Huang Y."/>
        </authorList>
    </citation>
    <scope>NUCLEOTIDE SEQUENCE</scope>
    <source>
        <strain evidence="11">TN14-10</strain>
    </source>
</reference>
<accession>A0A939DI34</accession>
<keyword evidence="8" id="KW-0812">Transmembrane</keyword>
<evidence type="ECO:0000259" key="10">
    <source>
        <dbReference type="PROSITE" id="PS50885"/>
    </source>
</evidence>
<comment type="caution">
    <text evidence="11">The sequence shown here is derived from an EMBL/GenBank/DDBJ whole genome shotgun (WGS) entry which is preliminary data.</text>
</comment>
<dbReference type="AlphaFoldDB" id="A0A939DI34"/>
<evidence type="ECO:0000256" key="8">
    <source>
        <dbReference type="SAM" id="Phobius"/>
    </source>
</evidence>
<evidence type="ECO:0000256" key="3">
    <source>
        <dbReference type="ARBA" id="ARBA00012438"/>
    </source>
</evidence>
<dbReference type="InterPro" id="IPR036097">
    <property type="entry name" value="HisK_dim/P_sf"/>
</dbReference>
<keyword evidence="8" id="KW-1133">Transmembrane helix</keyword>
<dbReference type="Pfam" id="PF00512">
    <property type="entry name" value="HisKA"/>
    <property type="match status" value="1"/>
</dbReference>
<evidence type="ECO:0000256" key="4">
    <source>
        <dbReference type="ARBA" id="ARBA00022553"/>
    </source>
</evidence>
<dbReference type="SUPFAM" id="SSF55874">
    <property type="entry name" value="ATPase domain of HSP90 chaperone/DNA topoisomerase II/histidine kinase"/>
    <property type="match status" value="1"/>
</dbReference>
<dbReference type="SMART" id="SM00387">
    <property type="entry name" value="HATPase_c"/>
    <property type="match status" value="1"/>
</dbReference>
<dbReference type="Proteomes" id="UP000664303">
    <property type="component" value="Unassembled WGS sequence"/>
</dbReference>
<dbReference type="InterPro" id="IPR050736">
    <property type="entry name" value="Sensor_HK_Regulatory"/>
</dbReference>
<gene>
    <name evidence="11" type="ORF">JYP50_18905</name>
</gene>
<dbReference type="PRINTS" id="PR00344">
    <property type="entry name" value="BCTRLSENSOR"/>
</dbReference>
<evidence type="ECO:0000256" key="2">
    <source>
        <dbReference type="ARBA" id="ARBA00004370"/>
    </source>
</evidence>
<organism evidence="11 12">
    <name type="scientific">Parahaliea mediterranea</name>
    <dbReference type="NCBI Taxonomy" id="651086"/>
    <lineage>
        <taxon>Bacteria</taxon>
        <taxon>Pseudomonadati</taxon>
        <taxon>Pseudomonadota</taxon>
        <taxon>Gammaproteobacteria</taxon>
        <taxon>Cellvibrionales</taxon>
        <taxon>Halieaceae</taxon>
        <taxon>Parahaliea</taxon>
    </lineage>
</organism>
<dbReference type="InterPro" id="IPR004358">
    <property type="entry name" value="Sig_transdc_His_kin-like_C"/>
</dbReference>
<comment type="catalytic activity">
    <reaction evidence="1">
        <text>ATP + protein L-histidine = ADP + protein N-phospho-L-histidine.</text>
        <dbReference type="EC" id="2.7.13.3"/>
    </reaction>
</comment>
<dbReference type="InterPro" id="IPR003594">
    <property type="entry name" value="HATPase_dom"/>
</dbReference>
<feature type="transmembrane region" description="Helical" evidence="8">
    <location>
        <begin position="176"/>
        <end position="198"/>
    </location>
</feature>
<evidence type="ECO:0000256" key="1">
    <source>
        <dbReference type="ARBA" id="ARBA00000085"/>
    </source>
</evidence>
<keyword evidence="7" id="KW-0902">Two-component regulatory system</keyword>
<dbReference type="Gene3D" id="3.30.565.10">
    <property type="entry name" value="Histidine kinase-like ATPase, C-terminal domain"/>
    <property type="match status" value="1"/>
</dbReference>
<dbReference type="InterPro" id="IPR003661">
    <property type="entry name" value="HisK_dim/P_dom"/>
</dbReference>
<evidence type="ECO:0000313" key="11">
    <source>
        <dbReference type="EMBL" id="MBN7798679.1"/>
    </source>
</evidence>
<feature type="domain" description="Histidine kinase" evidence="9">
    <location>
        <begin position="256"/>
        <end position="472"/>
    </location>
</feature>
<dbReference type="GO" id="GO:0016020">
    <property type="term" value="C:membrane"/>
    <property type="evidence" value="ECO:0007669"/>
    <property type="project" value="UniProtKB-SubCell"/>
</dbReference>
<dbReference type="CDD" id="cd00082">
    <property type="entry name" value="HisKA"/>
    <property type="match status" value="1"/>
</dbReference>
<dbReference type="PROSITE" id="PS50885">
    <property type="entry name" value="HAMP"/>
    <property type="match status" value="1"/>
</dbReference>
<dbReference type="SMART" id="SM00388">
    <property type="entry name" value="HisKA"/>
    <property type="match status" value="1"/>
</dbReference>
<evidence type="ECO:0000256" key="5">
    <source>
        <dbReference type="ARBA" id="ARBA00022679"/>
    </source>
</evidence>
<sequence length="476" mass="52853">MIWRSRSILQLVLLGLLAVVAPLCVGIFYTLQTLGALAQESAAMSQAVVSLTRVTQVLQTDLLDLERRARQYLTLEDDSLLVLFREERERLLQQLDDMARVRALVDSPDPALEQARLAVAEALRTLPGEGGALARSMADFANLERTNEQFQRLSQRYVDRRLANYRDHAEGIRQSLLLLVSALVGLTVVLSLVFIYWVSRPIRQLETEIRRLAQSGPGRAITISGPREMQALAGQLEWLRGRLNEADSRKQQFLMHMSHELKTPLASLREGVDLLAEEVVGRLAPRQREITEILQENSRELQRLIENLLDYNRAAHQSDLQSEPVAVQALCRELVQVHGISARRKLLEVSLDVPATDWVTDPSKLRTVVDNLLSNAVNYTPKSGRVLLRGQVDGAALQLEVANTGEPIPDAERGRIFQPFFQGSASRSGPIKGSGIGLSVARECARDLGGSLELVDRAGYAACFRMVLPQVGRVAA</sequence>
<evidence type="ECO:0000256" key="7">
    <source>
        <dbReference type="ARBA" id="ARBA00023012"/>
    </source>
</evidence>
<evidence type="ECO:0000313" key="12">
    <source>
        <dbReference type="Proteomes" id="UP000664303"/>
    </source>
</evidence>
<dbReference type="InterPro" id="IPR005467">
    <property type="entry name" value="His_kinase_dom"/>
</dbReference>
<dbReference type="PANTHER" id="PTHR43711">
    <property type="entry name" value="TWO-COMPONENT HISTIDINE KINASE"/>
    <property type="match status" value="1"/>
</dbReference>
<keyword evidence="4" id="KW-0597">Phosphoprotein</keyword>
<comment type="subcellular location">
    <subcellularLocation>
        <location evidence="2">Membrane</location>
    </subcellularLocation>
</comment>
<dbReference type="InterPro" id="IPR036890">
    <property type="entry name" value="HATPase_C_sf"/>
</dbReference>
<evidence type="ECO:0000256" key="6">
    <source>
        <dbReference type="ARBA" id="ARBA00022777"/>
    </source>
</evidence>
<keyword evidence="8" id="KW-0472">Membrane</keyword>